<evidence type="ECO:0000313" key="3">
    <source>
        <dbReference type="Proteomes" id="UP000199689"/>
    </source>
</evidence>
<dbReference type="EMBL" id="FMXA01000007">
    <property type="protein sequence ID" value="SDA45080.1"/>
    <property type="molecule type" value="Genomic_DNA"/>
</dbReference>
<dbReference type="GeneID" id="87755656"/>
<proteinExistence type="predicted"/>
<sequence length="208" mass="23506">MNKKILALAIGIVVIVLGIGAGLYFYWTSPEYCFQQAQEAVQTHNEKQFARYTDLDGLCNSSYLMFQNYEASRDAELMHSRTGMIMFLQVRNLIQPEAVASAKKTILSYVKNGRWTYGTEAGEYVSRGMADTLDIPHTQVLDVQDVDTSHSDAVVSVKVKNSILTDGFVLKVNMRKEDGTWRINRINNLKEYLEAMDKVRNHKVKGAA</sequence>
<evidence type="ECO:0000313" key="2">
    <source>
        <dbReference type="EMBL" id="SDA45080.1"/>
    </source>
</evidence>
<accession>A0A1G5VGZ0</accession>
<evidence type="ECO:0000256" key="1">
    <source>
        <dbReference type="SAM" id="Phobius"/>
    </source>
</evidence>
<dbReference type="OrthoDB" id="1631820at2"/>
<keyword evidence="1" id="KW-0812">Transmembrane</keyword>
<dbReference type="Proteomes" id="UP000199689">
    <property type="component" value="Unassembled WGS sequence"/>
</dbReference>
<keyword evidence="1" id="KW-1133">Transmembrane helix</keyword>
<keyword evidence="1" id="KW-0472">Membrane</keyword>
<gene>
    <name evidence="2" type="ORF">SAMN02910343_00619</name>
</gene>
<name>A0A1G5VGZ0_9FIRM</name>
<feature type="transmembrane region" description="Helical" evidence="1">
    <location>
        <begin position="5"/>
        <end position="27"/>
    </location>
</feature>
<dbReference type="RefSeq" id="WP_091363745.1">
    <property type="nucleotide sequence ID" value="NZ_FMXA01000007.1"/>
</dbReference>
<reference evidence="2 3" key="1">
    <citation type="submission" date="2016-10" db="EMBL/GenBank/DDBJ databases">
        <authorList>
            <person name="de Groot N.N."/>
        </authorList>
    </citation>
    <scope>NUCLEOTIDE SEQUENCE [LARGE SCALE GENOMIC DNA]</scope>
    <source>
        <strain evidence="2 3">DSM 15230</strain>
    </source>
</reference>
<keyword evidence="3" id="KW-1185">Reference proteome</keyword>
<protein>
    <submittedName>
        <fullName evidence="2">Uncharacterized protein</fullName>
    </submittedName>
</protein>
<organism evidence="2 3">
    <name type="scientific">Allisonella histaminiformans</name>
    <dbReference type="NCBI Taxonomy" id="209880"/>
    <lineage>
        <taxon>Bacteria</taxon>
        <taxon>Bacillati</taxon>
        <taxon>Bacillota</taxon>
        <taxon>Negativicutes</taxon>
        <taxon>Veillonellales</taxon>
        <taxon>Veillonellaceae</taxon>
        <taxon>Allisonella</taxon>
    </lineage>
</organism>
<dbReference type="AlphaFoldDB" id="A0A1G5VGZ0"/>